<dbReference type="InterPro" id="IPR051907">
    <property type="entry name" value="DoxX-like_oxidoreductase"/>
</dbReference>
<sequence>MQFYKLTAMETVKNLNKWANAHTYYSLDLLRIFVGIFLFMKGVSFMTNTLYYTQLIEPIKNFGGGMLIVHYVMAAHIMGGIMIVFGLLTRWSIIAQIPILLGAFLINFIDQMNPTNLILSFFLLCVCSFFLFYGSGKHSADYYFKMGQ</sequence>
<evidence type="ECO:0000313" key="8">
    <source>
        <dbReference type="EMBL" id="AEW86041.1"/>
    </source>
</evidence>
<evidence type="ECO:0000256" key="5">
    <source>
        <dbReference type="ARBA" id="ARBA00022989"/>
    </source>
</evidence>
<dbReference type="STRING" id="1041826.FCOL_06100"/>
<keyword evidence="3" id="KW-1003">Cell membrane</keyword>
<dbReference type="Pfam" id="PF07681">
    <property type="entry name" value="DoxX"/>
    <property type="match status" value="1"/>
</dbReference>
<evidence type="ECO:0000256" key="7">
    <source>
        <dbReference type="SAM" id="Phobius"/>
    </source>
</evidence>
<keyword evidence="5 7" id="KW-1133">Transmembrane helix</keyword>
<evidence type="ECO:0000256" key="6">
    <source>
        <dbReference type="ARBA" id="ARBA00023136"/>
    </source>
</evidence>
<feature type="transmembrane region" description="Helical" evidence="7">
    <location>
        <begin position="91"/>
        <end position="109"/>
    </location>
</feature>
<proteinExistence type="inferred from homology"/>
<evidence type="ECO:0000256" key="3">
    <source>
        <dbReference type="ARBA" id="ARBA00022475"/>
    </source>
</evidence>
<dbReference type="eggNOG" id="COG2259">
    <property type="taxonomic scope" value="Bacteria"/>
</dbReference>
<protein>
    <submittedName>
        <fullName evidence="8">DoxX family protein</fullName>
    </submittedName>
</protein>
<dbReference type="InterPro" id="IPR032808">
    <property type="entry name" value="DoxX"/>
</dbReference>
<evidence type="ECO:0000256" key="1">
    <source>
        <dbReference type="ARBA" id="ARBA00004651"/>
    </source>
</evidence>
<feature type="transmembrane region" description="Helical" evidence="7">
    <location>
        <begin position="32"/>
        <end position="52"/>
    </location>
</feature>
<evidence type="ECO:0000256" key="2">
    <source>
        <dbReference type="ARBA" id="ARBA00006679"/>
    </source>
</evidence>
<comment type="similarity">
    <text evidence="2">Belongs to the DoxX family.</text>
</comment>
<name>G8XB73_FLACA</name>
<comment type="subcellular location">
    <subcellularLocation>
        <location evidence="1">Cell membrane</location>
        <topology evidence="1">Multi-pass membrane protein</topology>
    </subcellularLocation>
</comment>
<keyword evidence="4 7" id="KW-0812">Transmembrane</keyword>
<accession>G8XB73</accession>
<feature type="transmembrane region" description="Helical" evidence="7">
    <location>
        <begin position="64"/>
        <end position="85"/>
    </location>
</feature>
<dbReference type="HOGENOM" id="CLU_1783423_0_0_10"/>
<feature type="transmembrane region" description="Helical" evidence="7">
    <location>
        <begin position="116"/>
        <end position="136"/>
    </location>
</feature>
<keyword evidence="9" id="KW-1185">Reference proteome</keyword>
<dbReference type="Proteomes" id="UP000005638">
    <property type="component" value="Chromosome"/>
</dbReference>
<dbReference type="EMBL" id="CP003222">
    <property type="protein sequence ID" value="AEW86041.1"/>
    <property type="molecule type" value="Genomic_DNA"/>
</dbReference>
<gene>
    <name evidence="8" type="ordered locus">FCOL_06100</name>
</gene>
<dbReference type="AlphaFoldDB" id="G8XB73"/>
<dbReference type="KEGG" id="fco:FCOL_06100"/>
<evidence type="ECO:0000256" key="4">
    <source>
        <dbReference type="ARBA" id="ARBA00022692"/>
    </source>
</evidence>
<dbReference type="PANTHER" id="PTHR33452">
    <property type="entry name" value="OXIDOREDUCTASE CATD-RELATED"/>
    <property type="match status" value="1"/>
</dbReference>
<reference evidence="8 9" key="1">
    <citation type="journal article" date="2012" name="J. Bacteriol.">
        <title>Genome Sequence of the Fish Pathogen Flavobacterium columnare ATCC 49512.</title>
        <authorList>
            <person name="Tekedar H.C."/>
            <person name="Karsi A."/>
            <person name="Gillaspy A.F."/>
            <person name="Dyer D.W."/>
            <person name="Benton N.R."/>
            <person name="Zaitshik J."/>
            <person name="Vamenta S."/>
            <person name="Banes M.M."/>
            <person name="Gulsoy N."/>
            <person name="Aboko-Cole M."/>
            <person name="Waldbieser G.C."/>
            <person name="Lawrence M.L."/>
        </authorList>
    </citation>
    <scope>NUCLEOTIDE SEQUENCE [LARGE SCALE GENOMIC DNA]</scope>
    <source>
        <strain evidence="9">ATCC 49512 / CIP 103533 / TG 44/87</strain>
    </source>
</reference>
<keyword evidence="6 7" id="KW-0472">Membrane</keyword>
<dbReference type="PANTHER" id="PTHR33452:SF1">
    <property type="entry name" value="INNER MEMBRANE PROTEIN YPHA-RELATED"/>
    <property type="match status" value="1"/>
</dbReference>
<dbReference type="GO" id="GO:0005886">
    <property type="term" value="C:plasma membrane"/>
    <property type="evidence" value="ECO:0007669"/>
    <property type="project" value="UniProtKB-SubCell"/>
</dbReference>
<organism evidence="8 9">
    <name type="scientific">Flavobacterium columnare (strain ATCC 49512 / CIP 103533 / TG 44/87)</name>
    <dbReference type="NCBI Taxonomy" id="1041826"/>
    <lineage>
        <taxon>Bacteria</taxon>
        <taxon>Pseudomonadati</taxon>
        <taxon>Bacteroidota</taxon>
        <taxon>Flavobacteriia</taxon>
        <taxon>Flavobacteriales</taxon>
        <taxon>Flavobacteriaceae</taxon>
        <taxon>Flavobacterium</taxon>
    </lineage>
</organism>
<evidence type="ECO:0000313" key="9">
    <source>
        <dbReference type="Proteomes" id="UP000005638"/>
    </source>
</evidence>